<comment type="similarity">
    <text evidence="1">Belongs to the TRAFAC class translation factor GTPase superfamily. Classic translation factor GTPase family. EF-G/EF-2 subfamily.</text>
</comment>
<gene>
    <name evidence="10" type="ORF">GMBLW1_14560</name>
</gene>
<dbReference type="Proteomes" id="UP000464378">
    <property type="component" value="Chromosome"/>
</dbReference>
<keyword evidence="11" id="KW-1185">Reference proteome</keyword>
<dbReference type="PRINTS" id="PR00315">
    <property type="entry name" value="ELONGATNFCT"/>
</dbReference>
<dbReference type="SUPFAM" id="SSF52540">
    <property type="entry name" value="P-loop containing nucleoside triphosphate hydrolases"/>
    <property type="match status" value="1"/>
</dbReference>
<dbReference type="InterPro" id="IPR009000">
    <property type="entry name" value="Transl_B-barrel_sf"/>
</dbReference>
<dbReference type="GO" id="GO:0003924">
    <property type="term" value="F:GTPase activity"/>
    <property type="evidence" value="ECO:0007669"/>
    <property type="project" value="InterPro"/>
</dbReference>
<evidence type="ECO:0000256" key="4">
    <source>
        <dbReference type="ARBA" id="ARBA00022917"/>
    </source>
</evidence>
<dbReference type="Gene3D" id="2.40.30.10">
    <property type="entry name" value="Translation factors"/>
    <property type="match status" value="1"/>
</dbReference>
<evidence type="ECO:0000256" key="1">
    <source>
        <dbReference type="ARBA" id="ARBA00005870"/>
    </source>
</evidence>
<dbReference type="CDD" id="cd01886">
    <property type="entry name" value="EF-G"/>
    <property type="match status" value="1"/>
</dbReference>
<keyword evidence="2" id="KW-0547">Nucleotide-binding</keyword>
<dbReference type="RefSeq" id="WP_162657674.1">
    <property type="nucleotide sequence ID" value="NZ_LR593887.1"/>
</dbReference>
<evidence type="ECO:0000259" key="9">
    <source>
        <dbReference type="PROSITE" id="PS51722"/>
    </source>
</evidence>
<dbReference type="FunFam" id="3.30.70.870:FF:000002">
    <property type="entry name" value="Translation elongation factor 2"/>
    <property type="match status" value="1"/>
</dbReference>
<dbReference type="InterPro" id="IPR035649">
    <property type="entry name" value="EFG_V"/>
</dbReference>
<dbReference type="InParanoid" id="A0A6C2YMB3"/>
<dbReference type="NCBIfam" id="TIGR00231">
    <property type="entry name" value="small_GTP"/>
    <property type="match status" value="1"/>
</dbReference>
<keyword evidence="4" id="KW-0648">Protein biosynthesis</keyword>
<dbReference type="SUPFAM" id="SSF50447">
    <property type="entry name" value="Translation proteins"/>
    <property type="match status" value="1"/>
</dbReference>
<reference evidence="10" key="1">
    <citation type="submission" date="2019-04" db="EMBL/GenBank/DDBJ databases">
        <authorList>
            <consortium name="Science for Life Laboratories"/>
        </authorList>
    </citation>
    <scope>NUCLEOTIDE SEQUENCE</scope>
    <source>
        <strain evidence="10">MBLW1</strain>
    </source>
</reference>
<dbReference type="InterPro" id="IPR041095">
    <property type="entry name" value="EFG_II"/>
</dbReference>
<dbReference type="InterPro" id="IPR009022">
    <property type="entry name" value="EFG_III"/>
</dbReference>
<feature type="compositionally biased region" description="Basic and acidic residues" evidence="8">
    <location>
        <begin position="303"/>
        <end position="314"/>
    </location>
</feature>
<dbReference type="Pfam" id="PF03144">
    <property type="entry name" value="GTP_EFTU_D2"/>
    <property type="match status" value="1"/>
</dbReference>
<evidence type="ECO:0000313" key="10">
    <source>
        <dbReference type="EMBL" id="VIP02504.1"/>
    </source>
</evidence>
<dbReference type="NCBIfam" id="TIGR00484">
    <property type="entry name" value="EF-G"/>
    <property type="match status" value="1"/>
</dbReference>
<dbReference type="CDD" id="cd03713">
    <property type="entry name" value="EFG_mtEFG_C"/>
    <property type="match status" value="1"/>
</dbReference>
<dbReference type="InterPro" id="IPR005517">
    <property type="entry name" value="Transl_elong_EFG/EF2_IV"/>
</dbReference>
<dbReference type="KEGG" id="tim:GMBLW1_14560"/>
<dbReference type="GO" id="GO:0005525">
    <property type="term" value="F:GTP binding"/>
    <property type="evidence" value="ECO:0007669"/>
    <property type="project" value="UniProtKB-UniRule"/>
</dbReference>
<dbReference type="AlphaFoldDB" id="A0A6C2YMB3"/>
<dbReference type="Gene3D" id="3.30.230.10">
    <property type="match status" value="1"/>
</dbReference>
<dbReference type="InterPro" id="IPR004540">
    <property type="entry name" value="Transl_elong_EFG/EF2"/>
</dbReference>
<dbReference type="InterPro" id="IPR000795">
    <property type="entry name" value="T_Tr_GTP-bd_dom"/>
</dbReference>
<feature type="region of interest" description="Disordered" evidence="8">
    <location>
        <begin position="295"/>
        <end position="314"/>
    </location>
</feature>
<evidence type="ECO:0000256" key="7">
    <source>
        <dbReference type="NCBIfam" id="TIGR00484"/>
    </source>
</evidence>
<evidence type="ECO:0000256" key="3">
    <source>
        <dbReference type="ARBA" id="ARBA00022768"/>
    </source>
</evidence>
<dbReference type="Gene3D" id="3.30.70.240">
    <property type="match status" value="1"/>
</dbReference>
<dbReference type="InterPro" id="IPR005225">
    <property type="entry name" value="Small_GTP-bd"/>
</dbReference>
<dbReference type="SMART" id="SM00838">
    <property type="entry name" value="EFG_C"/>
    <property type="match status" value="1"/>
</dbReference>
<dbReference type="InterPro" id="IPR020568">
    <property type="entry name" value="Ribosomal_Su5_D2-typ_SF"/>
</dbReference>
<dbReference type="InterPro" id="IPR027417">
    <property type="entry name" value="P-loop_NTPase"/>
</dbReference>
<sequence>MAKEQPNFDLRTIRNIGVIAHIDAGKTTTTEHLLYYSGAKHKLGAVDDGNTETDYDVEEQNRGITIYSACVPFKWLDCTVNLIDTPGHVDFTAEVERSLRVLDGAIVVFDAQRGVEAQTETVWRQANKYNVPRIVFMNKMDVVGANFDRSVADVVERLSGNPVPIFMPIGAGGQKDTTTPFCGIIDLIRMKALYFEGTDKGKSVREAEIPEDLSLDAQDRREKMLDALSRFDDALTEAMLEGRDIDEAMIRNAIRTQTISGQIQPVFCGSGREHIGIQPLLDGITYYLPSPLDRPPIVGTNPKKPDKEERRKPDLQEPFAGLVFKVITSDHGELSFIRIYSGTLKANSRLFNPGKDKKEVVGKIFRVHADPKVDREDLPEAYAGDIIATMNLKDTVTGDTLCETQHPILLEKIVFAEAVVSQSIEPESSADKDRLADTLSKLNREDPTFLYRIDSETGQMLMSGMGTLHLEVKKNRMERDFRLKVRVGKPRVSYREMLRDPITVVGEFIRTAGSTSFFAKVVVKFDNQKNDQSATVNHRIKPNHLKAEFLTAAERGLRNGLMSGALGYPILNTQATIIDAEQDELLSNEVAFEAAGNDAVQKALQDNVILLEPIMKVAVTVPDDFVGNIIADLSARGAEITKTESTGKLMELEALVPLAKMFDYADKARSLSQGRAASSLTPSHYAAAPESVLRAMLDPDSVGY</sequence>
<evidence type="ECO:0000256" key="5">
    <source>
        <dbReference type="ARBA" id="ARBA00023134"/>
    </source>
</evidence>
<dbReference type="Gene3D" id="3.30.70.870">
    <property type="entry name" value="Elongation Factor G (Translational Gtpase), domain 3"/>
    <property type="match status" value="1"/>
</dbReference>
<dbReference type="CDD" id="cd16262">
    <property type="entry name" value="EFG_III"/>
    <property type="match status" value="1"/>
</dbReference>
<dbReference type="Pfam" id="PF00009">
    <property type="entry name" value="GTP_EFTU"/>
    <property type="match status" value="1"/>
</dbReference>
<dbReference type="SUPFAM" id="SSF54980">
    <property type="entry name" value="EF-G C-terminal domain-like"/>
    <property type="match status" value="2"/>
</dbReference>
<dbReference type="PANTHER" id="PTHR43261:SF1">
    <property type="entry name" value="RIBOSOME-RELEASING FACTOR 2, MITOCHONDRIAL"/>
    <property type="match status" value="1"/>
</dbReference>
<dbReference type="InterPro" id="IPR031157">
    <property type="entry name" value="G_TR_CS"/>
</dbReference>
<keyword evidence="3 10" id="KW-0251">Elongation factor</keyword>
<dbReference type="Pfam" id="PF00679">
    <property type="entry name" value="EFG_C"/>
    <property type="match status" value="1"/>
</dbReference>
<comment type="function">
    <text evidence="6">Catalyzes the GTP-dependent ribosomal translocation step during translation elongation. During this step, the ribosome changes from the pre-translocational (PRE) to the post-translocational (POST) state as the newly formed A-site-bound peptidyl-tRNA and P-site-bound deacylated tRNA move to the P and E sites, respectively. Catalyzes the coordinated movement of the two tRNA molecules, the mRNA and conformational changes in the ribosome.</text>
</comment>
<dbReference type="InterPro" id="IPR000640">
    <property type="entry name" value="EFG_V-like"/>
</dbReference>
<protein>
    <recommendedName>
        <fullName evidence="7">Elongation factor G</fullName>
    </recommendedName>
</protein>
<dbReference type="SUPFAM" id="SSF54211">
    <property type="entry name" value="Ribosomal protein S5 domain 2-like"/>
    <property type="match status" value="1"/>
</dbReference>
<keyword evidence="5" id="KW-0342">GTP-binding</keyword>
<dbReference type="Gene3D" id="3.40.50.300">
    <property type="entry name" value="P-loop containing nucleotide triphosphate hydrolases"/>
    <property type="match status" value="1"/>
</dbReference>
<dbReference type="EMBL" id="LR593887">
    <property type="protein sequence ID" value="VTS01600.1"/>
    <property type="molecule type" value="Genomic_DNA"/>
</dbReference>
<evidence type="ECO:0000256" key="8">
    <source>
        <dbReference type="SAM" id="MobiDB-lite"/>
    </source>
</evidence>
<dbReference type="NCBIfam" id="NF009381">
    <property type="entry name" value="PRK12740.1-5"/>
    <property type="match status" value="1"/>
</dbReference>
<evidence type="ECO:0000256" key="2">
    <source>
        <dbReference type="ARBA" id="ARBA00022741"/>
    </source>
</evidence>
<dbReference type="GO" id="GO:0003746">
    <property type="term" value="F:translation elongation factor activity"/>
    <property type="evidence" value="ECO:0007669"/>
    <property type="project" value="UniProtKB-UniRule"/>
</dbReference>
<feature type="domain" description="Tr-type G" evidence="9">
    <location>
        <begin position="11"/>
        <end position="292"/>
    </location>
</feature>
<dbReference type="FunFam" id="3.30.70.240:FF:000001">
    <property type="entry name" value="Elongation factor G"/>
    <property type="match status" value="1"/>
</dbReference>
<dbReference type="SMART" id="SM00889">
    <property type="entry name" value="EFG_IV"/>
    <property type="match status" value="1"/>
</dbReference>
<accession>A0A6C2YMB3</accession>
<name>A0A6C2YMB3_9BACT</name>
<dbReference type="PROSITE" id="PS00301">
    <property type="entry name" value="G_TR_1"/>
    <property type="match status" value="1"/>
</dbReference>
<dbReference type="InterPro" id="IPR035647">
    <property type="entry name" value="EFG_III/V"/>
</dbReference>
<dbReference type="InterPro" id="IPR014721">
    <property type="entry name" value="Ribsml_uS5_D2-typ_fold_subgr"/>
</dbReference>
<dbReference type="FunFam" id="3.40.50.300:FF:000029">
    <property type="entry name" value="Elongation factor G"/>
    <property type="match status" value="1"/>
</dbReference>
<evidence type="ECO:0000313" key="11">
    <source>
        <dbReference type="Proteomes" id="UP000464378"/>
    </source>
</evidence>
<dbReference type="Pfam" id="PF14492">
    <property type="entry name" value="EFG_III"/>
    <property type="match status" value="1"/>
</dbReference>
<proteinExistence type="inferred from homology"/>
<organism evidence="10">
    <name type="scientific">Tuwongella immobilis</name>
    <dbReference type="NCBI Taxonomy" id="692036"/>
    <lineage>
        <taxon>Bacteria</taxon>
        <taxon>Pseudomonadati</taxon>
        <taxon>Planctomycetota</taxon>
        <taxon>Planctomycetia</taxon>
        <taxon>Gemmatales</taxon>
        <taxon>Gemmataceae</taxon>
        <taxon>Tuwongella</taxon>
    </lineage>
</organism>
<evidence type="ECO:0000256" key="6">
    <source>
        <dbReference type="ARBA" id="ARBA00024731"/>
    </source>
</evidence>
<dbReference type="EMBL" id="LR586016">
    <property type="protein sequence ID" value="VIP02504.1"/>
    <property type="molecule type" value="Genomic_DNA"/>
</dbReference>
<dbReference type="PROSITE" id="PS51722">
    <property type="entry name" value="G_TR_2"/>
    <property type="match status" value="1"/>
</dbReference>
<dbReference type="CDD" id="cd04088">
    <property type="entry name" value="EFG_mtEFG_II"/>
    <property type="match status" value="1"/>
</dbReference>
<dbReference type="GO" id="GO:0032790">
    <property type="term" value="P:ribosome disassembly"/>
    <property type="evidence" value="ECO:0007669"/>
    <property type="project" value="TreeGrafter"/>
</dbReference>
<dbReference type="Pfam" id="PF03764">
    <property type="entry name" value="EFG_IV"/>
    <property type="match status" value="1"/>
</dbReference>
<dbReference type="PANTHER" id="PTHR43261">
    <property type="entry name" value="TRANSLATION ELONGATION FACTOR G-RELATED"/>
    <property type="match status" value="1"/>
</dbReference>
<dbReference type="InterPro" id="IPR004161">
    <property type="entry name" value="EFTu-like_2"/>
</dbReference>